<reference evidence="2 3" key="1">
    <citation type="submission" date="2019-04" db="EMBL/GenBank/DDBJ databases">
        <authorList>
            <consortium name="DOE Joint Genome Institute"/>
            <person name="Mondo S."/>
            <person name="Kjaerbolling I."/>
            <person name="Vesth T."/>
            <person name="Frisvad J.C."/>
            <person name="Nybo J.L."/>
            <person name="Theobald S."/>
            <person name="Kildgaard S."/>
            <person name="Isbrandt T."/>
            <person name="Kuo A."/>
            <person name="Sato A."/>
            <person name="Lyhne E.K."/>
            <person name="Kogle M.E."/>
            <person name="Wiebenga A."/>
            <person name="Kun R.S."/>
            <person name="Lubbers R.J."/>
            <person name="Makela M.R."/>
            <person name="Barry K."/>
            <person name="Chovatia M."/>
            <person name="Clum A."/>
            <person name="Daum C."/>
            <person name="Haridas S."/>
            <person name="He G."/>
            <person name="LaButti K."/>
            <person name="Lipzen A."/>
            <person name="Riley R."/>
            <person name="Salamov A."/>
            <person name="Simmons B.A."/>
            <person name="Magnuson J.K."/>
            <person name="Henrissat B."/>
            <person name="Mortensen U.H."/>
            <person name="Larsen T.O."/>
            <person name="Devries R.P."/>
            <person name="Grigoriev I.V."/>
            <person name="Machida M."/>
            <person name="Baker S.E."/>
            <person name="Andersen M.R."/>
            <person name="Cantor M.N."/>
            <person name="Hua S.X."/>
        </authorList>
    </citation>
    <scope>NUCLEOTIDE SEQUENCE [LARGE SCALE GENOMIC DNA]</scope>
    <source>
        <strain evidence="2 3">CBS 119388</strain>
    </source>
</reference>
<evidence type="ECO:0000313" key="2">
    <source>
        <dbReference type="EMBL" id="KAE8406114.1"/>
    </source>
</evidence>
<organism evidence="2 3">
    <name type="scientific">Aspergillus pseudonomiae</name>
    <dbReference type="NCBI Taxonomy" id="1506151"/>
    <lineage>
        <taxon>Eukaryota</taxon>
        <taxon>Fungi</taxon>
        <taxon>Dikarya</taxon>
        <taxon>Ascomycota</taxon>
        <taxon>Pezizomycotina</taxon>
        <taxon>Eurotiomycetes</taxon>
        <taxon>Eurotiomycetidae</taxon>
        <taxon>Eurotiales</taxon>
        <taxon>Aspergillaceae</taxon>
        <taxon>Aspergillus</taxon>
        <taxon>Aspergillus subgen. Circumdati</taxon>
    </lineage>
</organism>
<evidence type="ECO:0000313" key="3">
    <source>
        <dbReference type="Proteomes" id="UP000325579"/>
    </source>
</evidence>
<feature type="region of interest" description="Disordered" evidence="1">
    <location>
        <begin position="1"/>
        <end position="34"/>
    </location>
</feature>
<sequence>MPFYTTNHKAPITAPTKPNPSPHTHAETHKETGRTITTIQFSSKQSQARHRHASTPVAGVYIISSRDAVPESRRQYRYHLYRISSCLAILWRVYLSIHLSIHLSNLFWTLFLAVWR</sequence>
<dbReference type="AlphaFoldDB" id="A0A5N7DIF6"/>
<protein>
    <submittedName>
        <fullName evidence="2">Uncharacterized protein</fullName>
    </submittedName>
</protein>
<feature type="compositionally biased region" description="Basic and acidic residues" evidence="1">
    <location>
        <begin position="24"/>
        <end position="33"/>
    </location>
</feature>
<dbReference type="RefSeq" id="XP_031943433.1">
    <property type="nucleotide sequence ID" value="XM_032081490.1"/>
</dbReference>
<evidence type="ECO:0000256" key="1">
    <source>
        <dbReference type="SAM" id="MobiDB-lite"/>
    </source>
</evidence>
<dbReference type="Proteomes" id="UP000325579">
    <property type="component" value="Unassembled WGS sequence"/>
</dbReference>
<keyword evidence="3" id="KW-1185">Reference proteome</keyword>
<name>A0A5N7DIF6_9EURO</name>
<proteinExistence type="predicted"/>
<gene>
    <name evidence="2" type="ORF">BDV37DRAFT_244082</name>
</gene>
<accession>A0A5N7DIF6</accession>
<dbReference type="EMBL" id="ML736756">
    <property type="protein sequence ID" value="KAE8406114.1"/>
    <property type="molecule type" value="Genomic_DNA"/>
</dbReference>
<dbReference type="GeneID" id="43666181"/>